<name>C0NV67_AJECG</name>
<feature type="compositionally biased region" description="Basic and acidic residues" evidence="1">
    <location>
        <begin position="91"/>
        <end position="107"/>
    </location>
</feature>
<dbReference type="Proteomes" id="UP000001631">
    <property type="component" value="Unassembled WGS sequence"/>
</dbReference>
<gene>
    <name evidence="2" type="ORF">HCBG_06831</name>
</gene>
<organism evidence="2 3">
    <name type="scientific">Ajellomyces capsulatus (strain G186AR / H82 / ATCC MYA-2454 / RMSCC 2432)</name>
    <name type="common">Darling's disease fungus</name>
    <name type="synonym">Histoplasma capsulatum</name>
    <dbReference type="NCBI Taxonomy" id="447093"/>
    <lineage>
        <taxon>Eukaryota</taxon>
        <taxon>Fungi</taxon>
        <taxon>Dikarya</taxon>
        <taxon>Ascomycota</taxon>
        <taxon>Pezizomycotina</taxon>
        <taxon>Eurotiomycetes</taxon>
        <taxon>Eurotiomycetidae</taxon>
        <taxon>Onygenales</taxon>
        <taxon>Ajellomycetaceae</taxon>
        <taxon>Histoplasma</taxon>
    </lineage>
</organism>
<dbReference type="GeneID" id="69039847"/>
<reference evidence="2" key="1">
    <citation type="submission" date="2009-02" db="EMBL/GenBank/DDBJ databases">
        <title>The Genome Sequence of Ajellomyces capsulatus strain G186AR.</title>
        <authorList>
            <consortium name="The Broad Institute Genome Sequencing Platform"/>
            <person name="Champion M."/>
            <person name="Cuomo C."/>
            <person name="Ma L.-J."/>
            <person name="Henn M.R."/>
            <person name="Sil A."/>
            <person name="Goldman B."/>
            <person name="Young S.K."/>
            <person name="Kodira C.D."/>
            <person name="Zeng Q."/>
            <person name="Koehrsen M."/>
            <person name="Alvarado L."/>
            <person name="Berlin A."/>
            <person name="Borenstein D."/>
            <person name="Chen Z."/>
            <person name="Engels R."/>
            <person name="Freedman E."/>
            <person name="Gellesch M."/>
            <person name="Goldberg J."/>
            <person name="Griggs A."/>
            <person name="Gujja S."/>
            <person name="Heiman D."/>
            <person name="Hepburn T."/>
            <person name="Howarth C."/>
            <person name="Jen D."/>
            <person name="Larson L."/>
            <person name="Lewis B."/>
            <person name="Mehta T."/>
            <person name="Park D."/>
            <person name="Pearson M."/>
            <person name="Roberts A."/>
            <person name="Saif S."/>
            <person name="Shea T."/>
            <person name="Shenoy N."/>
            <person name="Sisk P."/>
            <person name="Stolte C."/>
            <person name="Sykes S."/>
            <person name="Walk T."/>
            <person name="White J."/>
            <person name="Yandava C."/>
            <person name="Klein B."/>
            <person name="McEwen J.G."/>
            <person name="Puccia R."/>
            <person name="Goldman G.H."/>
            <person name="Felipe M.S."/>
            <person name="Nino-Vega G."/>
            <person name="San-Blas G."/>
            <person name="Taylor J."/>
            <person name="Mendoza L."/>
            <person name="Galagan J."/>
            <person name="Nusbaum C."/>
            <person name="Birren B."/>
        </authorList>
    </citation>
    <scope>NUCLEOTIDE SEQUENCE</scope>
    <source>
        <strain evidence="2">G186AR</strain>
    </source>
</reference>
<dbReference type="AlphaFoldDB" id="C0NV67"/>
<proteinExistence type="predicted"/>
<dbReference type="HOGENOM" id="CLU_1730896_0_0_1"/>
<evidence type="ECO:0000313" key="2">
    <source>
        <dbReference type="EMBL" id="EEH04880.1"/>
    </source>
</evidence>
<feature type="region of interest" description="Disordered" evidence="1">
    <location>
        <begin position="34"/>
        <end position="112"/>
    </location>
</feature>
<keyword evidence="3" id="KW-1185">Reference proteome</keyword>
<protein>
    <submittedName>
        <fullName evidence="2">Uncharacterized protein</fullName>
    </submittedName>
</protein>
<evidence type="ECO:0000256" key="1">
    <source>
        <dbReference type="SAM" id="MobiDB-lite"/>
    </source>
</evidence>
<sequence length="151" mass="16491">MRITDGFQTHLKGQQEPGLVNGVGFVGGLGFGPSHPEDVLKGPHRNKKFAGKNDPRITRGRKQPFILSWPRPHPVHILGGPSLELTQEKAPGVRESDPPRPKQEPRFVSKSAAVKQHQAGILCLVRRLLDASWTTGGSSVRGVSKRSEETP</sequence>
<dbReference type="EMBL" id="GG663372">
    <property type="protein sequence ID" value="EEH04880.1"/>
    <property type="molecule type" value="Genomic_DNA"/>
</dbReference>
<dbReference type="InParanoid" id="C0NV67"/>
<dbReference type="RefSeq" id="XP_045285361.1">
    <property type="nucleotide sequence ID" value="XM_045433880.1"/>
</dbReference>
<evidence type="ECO:0000313" key="3">
    <source>
        <dbReference type="Proteomes" id="UP000001631"/>
    </source>
</evidence>
<accession>C0NV67</accession>